<dbReference type="RefSeq" id="WP_212592545.1">
    <property type="nucleotide sequence ID" value="NZ_WSQA01000007.1"/>
</dbReference>
<sequence length="677" mass="72264">MYKQYKNVSAIALSMALLASCSKDVRQADGPAGMNLSDGTTSISYDKGALAKQMNSLNQAISFVRPAASQSGFKATAMAKKAIADYQPSATGPTIEGNQTVTLDSKNPIYVVAKGKTFSGTINFNYGQGKIIVLGTFNGNVNLQGNGLLEVGPGATFAPNSFNVNDAACTINNYGAIELKAGSIQGEWNNYNQVTFLGHENLNSGGKFNNYCMVVFAGTNSINSSISNYSHLQFQNGISMNSSASIINMDQSYMEVTGGRIDINGKIQGGTNAFARLDFKNITRGNLNGGNLFTDLLDVNFTGVSQADQDAIAAKFKANEVTKNQNVYIPANGCTPALGASVCLDEKLTLTMVGKLSSPKIENVSLSATDVRIAEDMAYISYHTNDSLYGDLPYGAINIVDLKDRTAPVLLNQATFKTVEFNGIEVSTDKLFATGQAKSGAKLVNAPIQAGAMAVTDLSQISQRSLPGTSAKNSVLLNDKLWVVSSGNQGGLLGLNVLNAYEVLDQIAINGRAKYVAKNDLYQAFFAVESEQAYLRIAKLDGSGSIEKRYPNLKQVTMEGKNTMALDKEYAYLALSDRGVAKIRLSDGAEMNTFVPKDYRVNGSKVFKAGGLTNAVAVDDCYVYLANGNDGVIVLNKYSFNVVGSFKLAESSNFVVAKNNILFVATGRDGLNIIKIN</sequence>
<proteinExistence type="predicted"/>
<dbReference type="Proteomes" id="UP000435036">
    <property type="component" value="Unassembled WGS sequence"/>
</dbReference>
<evidence type="ECO:0000256" key="1">
    <source>
        <dbReference type="SAM" id="SignalP"/>
    </source>
</evidence>
<dbReference type="InterPro" id="IPR011047">
    <property type="entry name" value="Quinoprotein_ADH-like_sf"/>
</dbReference>
<evidence type="ECO:0000313" key="2">
    <source>
        <dbReference type="EMBL" id="MVZ62532.1"/>
    </source>
</evidence>
<dbReference type="SUPFAM" id="SSF50998">
    <property type="entry name" value="Quinoprotein alcohol dehydrogenase-like"/>
    <property type="match status" value="1"/>
</dbReference>
<dbReference type="EMBL" id="WSQA01000007">
    <property type="protein sequence ID" value="MVZ62532.1"/>
    <property type="molecule type" value="Genomic_DNA"/>
</dbReference>
<evidence type="ECO:0000313" key="3">
    <source>
        <dbReference type="Proteomes" id="UP000435036"/>
    </source>
</evidence>
<dbReference type="Gene3D" id="2.130.10.10">
    <property type="entry name" value="YVTN repeat-like/Quinoprotein amine dehydrogenase"/>
    <property type="match status" value="1"/>
</dbReference>
<dbReference type="AlphaFoldDB" id="A0A6N8L429"/>
<dbReference type="PROSITE" id="PS51257">
    <property type="entry name" value="PROKAR_LIPOPROTEIN"/>
    <property type="match status" value="1"/>
</dbReference>
<organism evidence="2 3">
    <name type="scientific">Sphingobacterium humi</name>
    <dbReference type="NCBI Taxonomy" id="1796905"/>
    <lineage>
        <taxon>Bacteria</taxon>
        <taxon>Pseudomonadati</taxon>
        <taxon>Bacteroidota</taxon>
        <taxon>Sphingobacteriia</taxon>
        <taxon>Sphingobacteriales</taxon>
        <taxon>Sphingobacteriaceae</taxon>
        <taxon>Sphingobacterium</taxon>
    </lineage>
</organism>
<accession>A0A6N8L429</accession>
<keyword evidence="1" id="KW-0732">Signal</keyword>
<evidence type="ECO:0008006" key="4">
    <source>
        <dbReference type="Google" id="ProtNLM"/>
    </source>
</evidence>
<name>A0A6N8L429_9SPHI</name>
<feature type="chain" id="PRO_5026872416" description="LVIVD repeat-containing protein" evidence="1">
    <location>
        <begin position="20"/>
        <end position="677"/>
    </location>
</feature>
<comment type="caution">
    <text evidence="2">The sequence shown here is derived from an EMBL/GenBank/DDBJ whole genome shotgun (WGS) entry which is preliminary data.</text>
</comment>
<dbReference type="InterPro" id="IPR015943">
    <property type="entry name" value="WD40/YVTN_repeat-like_dom_sf"/>
</dbReference>
<feature type="signal peptide" evidence="1">
    <location>
        <begin position="1"/>
        <end position="19"/>
    </location>
</feature>
<keyword evidence="3" id="KW-1185">Reference proteome</keyword>
<reference evidence="2 3" key="1">
    <citation type="submission" date="2019-12" db="EMBL/GenBank/DDBJ databases">
        <authorList>
            <person name="Dong K."/>
        </authorList>
    </citation>
    <scope>NUCLEOTIDE SEQUENCE [LARGE SCALE GENOMIC DNA]</scope>
    <source>
        <strain evidence="2 3">JCM 31225</strain>
    </source>
</reference>
<gene>
    <name evidence="2" type="ORF">GQF63_10895</name>
</gene>
<protein>
    <recommendedName>
        <fullName evidence="4">LVIVD repeat-containing protein</fullName>
    </recommendedName>
</protein>